<dbReference type="EMBL" id="MN738944">
    <property type="protein sequence ID" value="QHT32489.1"/>
    <property type="molecule type" value="Genomic_DNA"/>
</dbReference>
<protein>
    <submittedName>
        <fullName evidence="3">Uncharacterized protein</fullName>
    </submittedName>
</protein>
<name>A0A6C0EW12_9ZZZZ</name>
<dbReference type="AlphaFoldDB" id="A0A6C0EW12"/>
<accession>A0A6C0EW12</accession>
<evidence type="ECO:0000256" key="1">
    <source>
        <dbReference type="SAM" id="MobiDB-lite"/>
    </source>
</evidence>
<feature type="region of interest" description="Disordered" evidence="1">
    <location>
        <begin position="58"/>
        <end position="83"/>
    </location>
</feature>
<feature type="compositionally biased region" description="Basic and acidic residues" evidence="1">
    <location>
        <begin position="74"/>
        <end position="83"/>
    </location>
</feature>
<keyword evidence="2" id="KW-0812">Transmembrane</keyword>
<proteinExistence type="predicted"/>
<organism evidence="3">
    <name type="scientific">viral metagenome</name>
    <dbReference type="NCBI Taxonomy" id="1070528"/>
    <lineage>
        <taxon>unclassified sequences</taxon>
        <taxon>metagenomes</taxon>
        <taxon>organismal metagenomes</taxon>
    </lineage>
</organism>
<sequence length="494" mass="58048">MRFNGIFNSNVSRNKQMQTMIKHVPFDKSMYNPPIINLINNNRVQKQIQNIMSSTQIRPITNSLPTPTPVLENSDNKDDNKDQNKHHFIIVNKSSELLISNPFYYTYTTDVGCPEYRSIKTYHELSMQYNIFNKRYTNFSLKSFYEYYDDFNYEFYKNKYYNNDPNIDEISICKEYHEKGIYEKRLINNKIKIIVYTRPLDTECGGVIALHNLAKCINDLHSDIIYAKLFIYNGLTYTNNFCNNFANINEINDNTIVIYPEAIGGNPLNCKKVIRWILLALGKEMRKTYYTNWGINDLVYYFNSEPIFSNNPTKIDILYKMLPLLYLPKCDNLNIPRNNKCCHAIRKAEVIAYHNNMMIPYGSFEITRHHDQETCIGFFNTYSQFISYDPLTFLTIIAALCGCLSIVYPIKGVNKQQWLSTTAVAPYLLSKGLDNIYGIAYGFEDINYAKSTLHLVKDQWNDIINYYKEKYVRTFTEDMINYDNNLNKVSNIFY</sequence>
<keyword evidence="2" id="KW-0472">Membrane</keyword>
<reference evidence="3" key="1">
    <citation type="journal article" date="2020" name="Nature">
        <title>Giant virus diversity and host interactions through global metagenomics.</title>
        <authorList>
            <person name="Schulz F."/>
            <person name="Roux S."/>
            <person name="Paez-Espino D."/>
            <person name="Jungbluth S."/>
            <person name="Walsh D.A."/>
            <person name="Denef V.J."/>
            <person name="McMahon K.D."/>
            <person name="Konstantinidis K.T."/>
            <person name="Eloe-Fadrosh E.A."/>
            <person name="Kyrpides N.C."/>
            <person name="Woyke T."/>
        </authorList>
    </citation>
    <scope>NUCLEOTIDE SEQUENCE</scope>
    <source>
        <strain evidence="3">GVMAG-M-3300009161-30</strain>
    </source>
</reference>
<evidence type="ECO:0000256" key="2">
    <source>
        <dbReference type="SAM" id="Phobius"/>
    </source>
</evidence>
<feature type="transmembrane region" description="Helical" evidence="2">
    <location>
        <begin position="391"/>
        <end position="410"/>
    </location>
</feature>
<evidence type="ECO:0000313" key="3">
    <source>
        <dbReference type="EMBL" id="QHT32489.1"/>
    </source>
</evidence>
<keyword evidence="2" id="KW-1133">Transmembrane helix</keyword>